<organism evidence="2 3">
    <name type="scientific">Rhizophagus irregularis (strain DAOM 197198w)</name>
    <name type="common">Glomus intraradices</name>
    <dbReference type="NCBI Taxonomy" id="1432141"/>
    <lineage>
        <taxon>Eukaryota</taxon>
        <taxon>Fungi</taxon>
        <taxon>Fungi incertae sedis</taxon>
        <taxon>Mucoromycota</taxon>
        <taxon>Glomeromycotina</taxon>
        <taxon>Glomeromycetes</taxon>
        <taxon>Glomerales</taxon>
        <taxon>Glomeraceae</taxon>
        <taxon>Rhizophagus</taxon>
    </lineage>
</organism>
<dbReference type="Pfam" id="PF10551">
    <property type="entry name" value="MULE"/>
    <property type="match status" value="1"/>
</dbReference>
<dbReference type="Proteomes" id="UP000022910">
    <property type="component" value="Unassembled WGS sequence"/>
</dbReference>
<comment type="caution">
    <text evidence="2">The sequence shown here is derived from an EMBL/GenBank/DDBJ whole genome shotgun (WGS) entry which is preliminary data.</text>
</comment>
<sequence length="219" mass="25987">MFSQLKKSTGVQPLIIITDSDPAVDAAIRQIFPLTYPIHCAYHITQNLHKNLRKLINEDYENFLTAFYSCRNSIAEEVFQIKFDYLIRDYPSAKPYLEFLYRTKTYWAHCFTKFKFTGGMIASSRVESVNACLKRLLHNSNVPLCDLMTEIQRLLDMQDKENEYNYWRLSIHCLRNQTNTNFLFTRVDQCLNQFLTPTILKVHHDEMRQSLYYTRTPDI</sequence>
<reference evidence="2 3" key="1">
    <citation type="submission" date="2014-02" db="EMBL/GenBank/DDBJ databases">
        <title>Single nucleus genome sequencing reveals high similarity among nuclei of an endomycorrhizal fungus.</title>
        <authorList>
            <person name="Lin K."/>
            <person name="Geurts R."/>
            <person name="Zhang Z."/>
            <person name="Limpens E."/>
            <person name="Saunders D.G."/>
            <person name="Mu D."/>
            <person name="Pang E."/>
            <person name="Cao H."/>
            <person name="Cha H."/>
            <person name="Lin T."/>
            <person name="Zhou Q."/>
            <person name="Shang Y."/>
            <person name="Li Y."/>
            <person name="Ivanov S."/>
            <person name="Sharma T."/>
            <person name="Velzen R.V."/>
            <person name="Ruijter N.D."/>
            <person name="Aanen D.K."/>
            <person name="Win J."/>
            <person name="Kamoun S."/>
            <person name="Bisseling T."/>
            <person name="Huang S."/>
        </authorList>
    </citation>
    <scope>NUCLEOTIDE SEQUENCE [LARGE SCALE GENOMIC DNA]</scope>
    <source>
        <strain evidence="3">DAOM197198w</strain>
    </source>
</reference>
<accession>A0A015K6E0</accession>
<dbReference type="PANTHER" id="PTHR47718:SF7">
    <property type="entry name" value="PROTEIN FAR1-RELATED SEQUENCE"/>
    <property type="match status" value="1"/>
</dbReference>
<keyword evidence="3" id="KW-1185">Reference proteome</keyword>
<dbReference type="EMBL" id="JEMT01024159">
    <property type="protein sequence ID" value="EXX63054.1"/>
    <property type="molecule type" value="Genomic_DNA"/>
</dbReference>
<dbReference type="PANTHER" id="PTHR47718">
    <property type="entry name" value="OS01G0519700 PROTEIN"/>
    <property type="match status" value="1"/>
</dbReference>
<dbReference type="STRING" id="1432141.A0A015K6E0"/>
<evidence type="ECO:0000313" key="3">
    <source>
        <dbReference type="Proteomes" id="UP000022910"/>
    </source>
</evidence>
<name>A0A015K6E0_RHIIW</name>
<evidence type="ECO:0000259" key="1">
    <source>
        <dbReference type="Pfam" id="PF10551"/>
    </source>
</evidence>
<proteinExistence type="predicted"/>
<dbReference type="AlphaFoldDB" id="A0A015K6E0"/>
<evidence type="ECO:0000313" key="2">
    <source>
        <dbReference type="EMBL" id="EXX63054.1"/>
    </source>
</evidence>
<dbReference type="InterPro" id="IPR018289">
    <property type="entry name" value="MULE_transposase_dom"/>
</dbReference>
<dbReference type="HOGENOM" id="CLU_109049_0_0_1"/>
<feature type="domain" description="MULE transposase" evidence="1">
    <location>
        <begin position="8"/>
        <end position="47"/>
    </location>
</feature>
<protein>
    <recommendedName>
        <fullName evidence="1">MULE transposase domain-containing protein</fullName>
    </recommendedName>
</protein>
<dbReference type="OrthoDB" id="2418729at2759"/>
<gene>
    <name evidence="2" type="ORF">RirG_155940</name>
</gene>